<evidence type="ECO:0000313" key="3">
    <source>
        <dbReference type="EMBL" id="KZL79843.1"/>
    </source>
</evidence>
<reference evidence="3 4" key="1">
    <citation type="submission" date="2015-06" db="EMBL/GenBank/DDBJ databases">
        <title>Survival trade-offs in plant roots during colonization by closely related pathogenic and mutualistic fungi.</title>
        <authorList>
            <person name="Hacquard S."/>
            <person name="Kracher B."/>
            <person name="Hiruma K."/>
            <person name="Weinman A."/>
            <person name="Muench P."/>
            <person name="Garrido Oter R."/>
            <person name="Ver Loren van Themaat E."/>
            <person name="Dallerey J.-F."/>
            <person name="Damm U."/>
            <person name="Henrissat B."/>
            <person name="Lespinet O."/>
            <person name="Thon M."/>
            <person name="Kemen E."/>
            <person name="McHardy A.C."/>
            <person name="Schulze-Lefert P."/>
            <person name="O'Connell R.J."/>
        </authorList>
    </citation>
    <scope>NUCLEOTIDE SEQUENCE [LARGE SCALE GENOMIC DNA]</scope>
    <source>
        <strain evidence="3 4">MAFF 238704</strain>
    </source>
</reference>
<dbReference type="Pfam" id="PF06985">
    <property type="entry name" value="HET"/>
    <property type="match status" value="1"/>
</dbReference>
<feature type="domain" description="Heterokaryon incompatibility" evidence="2">
    <location>
        <begin position="99"/>
        <end position="251"/>
    </location>
</feature>
<comment type="caution">
    <text evidence="3">The sequence shown here is derived from an EMBL/GenBank/DDBJ whole genome shotgun (WGS) entry which is preliminary data.</text>
</comment>
<dbReference type="EMBL" id="LFIW01002021">
    <property type="protein sequence ID" value="KZL79843.1"/>
    <property type="molecule type" value="Genomic_DNA"/>
</dbReference>
<feature type="region of interest" description="Disordered" evidence="1">
    <location>
        <begin position="29"/>
        <end position="55"/>
    </location>
</feature>
<dbReference type="Proteomes" id="UP000076584">
    <property type="component" value="Unassembled WGS sequence"/>
</dbReference>
<evidence type="ECO:0000259" key="2">
    <source>
        <dbReference type="Pfam" id="PF06985"/>
    </source>
</evidence>
<dbReference type="InterPro" id="IPR052895">
    <property type="entry name" value="HetReg/Transcr_Mod"/>
</dbReference>
<dbReference type="STRING" id="1573173.A0A167A8T0"/>
<dbReference type="PANTHER" id="PTHR24148:SF81">
    <property type="entry name" value="HETEROKARYON INCOMPATIBILITY DOMAIN-CONTAINING PROTEIN"/>
    <property type="match status" value="1"/>
</dbReference>
<gene>
    <name evidence="3" type="ORF">CI238_02338</name>
</gene>
<feature type="compositionally biased region" description="Basic and acidic residues" evidence="1">
    <location>
        <begin position="29"/>
        <end position="47"/>
    </location>
</feature>
<dbReference type="PANTHER" id="PTHR24148">
    <property type="entry name" value="ANKYRIN REPEAT DOMAIN-CONTAINING PROTEIN 39 HOMOLOG-RELATED"/>
    <property type="match status" value="1"/>
</dbReference>
<sequence>MGRLNLRWPPSVPYTSTQFWFDTLVDDPKTGKESSREYGTESSRALDDSGPSSDDPIYKKALAQDEFRLARLTPVSSGSKNYPVHLSFDVFQDDHHPDYDTVSYTWGGEEDDNRRICPIFVGDYWDILFATRNCAAALRYLRPCRESRLVWVDFVCINQGHTQEKAHQVSKMGRIFSRCNRTILWLGDDVVSHDQTDLSSRYPLHKLDVVRSQGELFSTTTEQNTQGLSEPVGLEKLLMRRYFSRVWVIQELILSPRILIPIGNKVFWAGSLTSKQTEKQQNASKAERQWSWESTSAPWFRLMAHGELHDQPWSKIMALTSHAKASDPRDSLYGVLGLSLRELGADQLIPDYSISYQHMIVGMFAHHLVTRRDFSLLHAARCTSLYESGTKWLPSWVPPFEKQDCWEWIAERVLQQPATRTLDESTNEFGIANKYGGLLHIPYSHFEITAGTSTTGRPWHQQASVDLNTGSLCIWTTKLLTIRSDYVSTFEATQPPLGMSLPQPLYKSYLWYPNAMYVTSKDNLVDLVIEGDELHVLDPSVTERDGKPEEPTFVFLRRVSGQAFILIACVQYVHFCCQGVAGFWKTPLPSIQNSLFSSIKVLKDNWDTPLYSFDEDTKNIGLPNVTDMKFRQILPGNKTTALSAIVPIIVGGSSLEQLLQDKVAQSHRARIVDGYIELTYSAADWATAQHLYANNLMDETGFSIHHWHRKLGDDWVELDSAGETGYIVEDGEDVHIRSLKSNAYHLFSWVDEKFRITGIWDFLGLKDPKGSWEELQGAQSLHTLDDAHVYDDEKRLFGRCGLSGNEAQVYIF</sequence>
<evidence type="ECO:0000313" key="4">
    <source>
        <dbReference type="Proteomes" id="UP000076584"/>
    </source>
</evidence>
<dbReference type="InterPro" id="IPR010730">
    <property type="entry name" value="HET"/>
</dbReference>
<organism evidence="3 4">
    <name type="scientific">Colletotrichum incanum</name>
    <name type="common">Soybean anthracnose fungus</name>
    <dbReference type="NCBI Taxonomy" id="1573173"/>
    <lineage>
        <taxon>Eukaryota</taxon>
        <taxon>Fungi</taxon>
        <taxon>Dikarya</taxon>
        <taxon>Ascomycota</taxon>
        <taxon>Pezizomycotina</taxon>
        <taxon>Sordariomycetes</taxon>
        <taxon>Hypocreomycetidae</taxon>
        <taxon>Glomerellales</taxon>
        <taxon>Glomerellaceae</taxon>
        <taxon>Colletotrichum</taxon>
        <taxon>Colletotrichum spaethianum species complex</taxon>
    </lineage>
</organism>
<name>A0A167A8T0_COLIC</name>
<evidence type="ECO:0000256" key="1">
    <source>
        <dbReference type="SAM" id="MobiDB-lite"/>
    </source>
</evidence>
<proteinExistence type="predicted"/>
<dbReference type="AlphaFoldDB" id="A0A167A8T0"/>
<accession>A0A167A8T0</accession>
<keyword evidence="4" id="KW-1185">Reference proteome</keyword>
<protein>
    <recommendedName>
        <fullName evidence="2">Heterokaryon incompatibility domain-containing protein</fullName>
    </recommendedName>
</protein>